<protein>
    <recommendedName>
        <fullName evidence="1">Reverse transcriptase domain-containing protein</fullName>
    </recommendedName>
</protein>
<sequence>MDRKLLTCGIFIDLTKAFDTVNHRILLDKLYHYGIRGNVHKLFTSYLSNRKQYVKINNISSNFSKIGCGVPQGSVLGPLLFLIYINDLARCDPQAMFRIFADDTGIFFHCHDSTSLIELAKRSLKHVTEWFSNNKLTLNASKTSFIVFRSSRCRNRNLPDSVTYNNITISRETQVKYLGLILDENLNWKAHINDLCIKLKRFFPIFYNIRNYLNEDHVRTIYFTMLYSRIKYGSITYGLSSNENIGRLQTLQNKLLKVLLKKTIQVLNKFTPQRSISTSGK</sequence>
<gene>
    <name evidence="2" type="ORF">MNOR_LOCUS31117</name>
</gene>
<dbReference type="InterPro" id="IPR000477">
    <property type="entry name" value="RT_dom"/>
</dbReference>
<evidence type="ECO:0000313" key="3">
    <source>
        <dbReference type="Proteomes" id="UP001497623"/>
    </source>
</evidence>
<evidence type="ECO:0000259" key="1">
    <source>
        <dbReference type="PROSITE" id="PS50878"/>
    </source>
</evidence>
<accession>A0AAV2S1A3</accession>
<dbReference type="SUPFAM" id="SSF56672">
    <property type="entry name" value="DNA/RNA polymerases"/>
    <property type="match status" value="1"/>
</dbReference>
<organism evidence="2 3">
    <name type="scientific">Meganyctiphanes norvegica</name>
    <name type="common">Northern krill</name>
    <name type="synonym">Thysanopoda norvegica</name>
    <dbReference type="NCBI Taxonomy" id="48144"/>
    <lineage>
        <taxon>Eukaryota</taxon>
        <taxon>Metazoa</taxon>
        <taxon>Ecdysozoa</taxon>
        <taxon>Arthropoda</taxon>
        <taxon>Crustacea</taxon>
        <taxon>Multicrustacea</taxon>
        <taxon>Malacostraca</taxon>
        <taxon>Eumalacostraca</taxon>
        <taxon>Eucarida</taxon>
        <taxon>Euphausiacea</taxon>
        <taxon>Euphausiidae</taxon>
        <taxon>Meganyctiphanes</taxon>
    </lineage>
</organism>
<dbReference type="EMBL" id="CAXKWB010039360">
    <property type="protein sequence ID" value="CAL4152983.1"/>
    <property type="molecule type" value="Genomic_DNA"/>
</dbReference>
<keyword evidence="3" id="KW-1185">Reference proteome</keyword>
<evidence type="ECO:0000313" key="2">
    <source>
        <dbReference type="EMBL" id="CAL4152983.1"/>
    </source>
</evidence>
<comment type="caution">
    <text evidence="2">The sequence shown here is derived from an EMBL/GenBank/DDBJ whole genome shotgun (WGS) entry which is preliminary data.</text>
</comment>
<proteinExistence type="predicted"/>
<dbReference type="PANTHER" id="PTHR33332">
    <property type="entry name" value="REVERSE TRANSCRIPTASE DOMAIN-CONTAINING PROTEIN"/>
    <property type="match status" value="1"/>
</dbReference>
<reference evidence="2 3" key="1">
    <citation type="submission" date="2024-05" db="EMBL/GenBank/DDBJ databases">
        <authorList>
            <person name="Wallberg A."/>
        </authorList>
    </citation>
    <scope>NUCLEOTIDE SEQUENCE [LARGE SCALE GENOMIC DNA]</scope>
</reference>
<dbReference type="GO" id="GO:0071897">
    <property type="term" value="P:DNA biosynthetic process"/>
    <property type="evidence" value="ECO:0007669"/>
    <property type="project" value="UniProtKB-ARBA"/>
</dbReference>
<feature type="domain" description="Reverse transcriptase" evidence="1">
    <location>
        <begin position="1"/>
        <end position="182"/>
    </location>
</feature>
<name>A0AAV2S1A3_MEGNR</name>
<dbReference type="InterPro" id="IPR043502">
    <property type="entry name" value="DNA/RNA_pol_sf"/>
</dbReference>
<dbReference type="AlphaFoldDB" id="A0AAV2S1A3"/>
<dbReference type="Proteomes" id="UP001497623">
    <property type="component" value="Unassembled WGS sequence"/>
</dbReference>
<dbReference type="PROSITE" id="PS50878">
    <property type="entry name" value="RT_POL"/>
    <property type="match status" value="1"/>
</dbReference>
<dbReference type="Pfam" id="PF00078">
    <property type="entry name" value="RVT_1"/>
    <property type="match status" value="1"/>
</dbReference>